<reference evidence="3" key="1">
    <citation type="submission" date="2024-07" db="EMBL/GenBank/DDBJ databases">
        <authorList>
            <person name="Yu S.T."/>
        </authorList>
    </citation>
    <scope>NUCLEOTIDE SEQUENCE</scope>
    <source>
        <strain evidence="3">R39</strain>
    </source>
</reference>
<proteinExistence type="predicted"/>
<dbReference type="AlphaFoldDB" id="A0AB39QHT4"/>
<feature type="region of interest" description="Disordered" evidence="1">
    <location>
        <begin position="37"/>
        <end position="62"/>
    </location>
</feature>
<evidence type="ECO:0000256" key="1">
    <source>
        <dbReference type="SAM" id="MobiDB-lite"/>
    </source>
</evidence>
<feature type="chain" id="PRO_5044322572" evidence="2">
    <location>
        <begin position="40"/>
        <end position="119"/>
    </location>
</feature>
<dbReference type="GeneID" id="301469320"/>
<evidence type="ECO:0000256" key="2">
    <source>
        <dbReference type="SAM" id="SignalP"/>
    </source>
</evidence>
<sequence>MTSLRREKVMNATHWKRSVVAGSALVLALSPLGLQQASAAAPSRTDTSASAGVHKAVENQRDYQRGFREGYRDGYGDARDDCERYGGRYGYGGHHRDDYTRGYADGYNAGFARAERRYC</sequence>
<accession>A0AB39QHT4</accession>
<keyword evidence="2" id="KW-0732">Signal</keyword>
<name>A0AB39QHT4_9ACTN</name>
<feature type="signal peptide" evidence="2">
    <location>
        <begin position="1"/>
        <end position="39"/>
    </location>
</feature>
<gene>
    <name evidence="3" type="ORF">AB5J52_06670</name>
</gene>
<feature type="compositionally biased region" description="Polar residues" evidence="1">
    <location>
        <begin position="37"/>
        <end position="50"/>
    </location>
</feature>
<dbReference type="EMBL" id="CP163441">
    <property type="protein sequence ID" value="XDQ41969.1"/>
    <property type="molecule type" value="Genomic_DNA"/>
</dbReference>
<organism evidence="3">
    <name type="scientific">Streptomyces sp. R39</name>
    <dbReference type="NCBI Taxonomy" id="3238631"/>
    <lineage>
        <taxon>Bacteria</taxon>
        <taxon>Bacillati</taxon>
        <taxon>Actinomycetota</taxon>
        <taxon>Actinomycetes</taxon>
        <taxon>Kitasatosporales</taxon>
        <taxon>Streptomycetaceae</taxon>
        <taxon>Streptomyces</taxon>
    </lineage>
</organism>
<dbReference type="RefSeq" id="WP_234542853.1">
    <property type="nucleotide sequence ID" value="NZ_CP163441.1"/>
</dbReference>
<evidence type="ECO:0000313" key="3">
    <source>
        <dbReference type="EMBL" id="XDQ41969.1"/>
    </source>
</evidence>
<protein>
    <submittedName>
        <fullName evidence="3">Uncharacterized protein</fullName>
    </submittedName>
</protein>